<evidence type="ECO:0000313" key="2">
    <source>
        <dbReference type="EMBL" id="KAF0918924.1"/>
    </source>
</evidence>
<organism evidence="2 3">
    <name type="scientific">Oryza meyeriana var. granulata</name>
    <dbReference type="NCBI Taxonomy" id="110450"/>
    <lineage>
        <taxon>Eukaryota</taxon>
        <taxon>Viridiplantae</taxon>
        <taxon>Streptophyta</taxon>
        <taxon>Embryophyta</taxon>
        <taxon>Tracheophyta</taxon>
        <taxon>Spermatophyta</taxon>
        <taxon>Magnoliopsida</taxon>
        <taxon>Liliopsida</taxon>
        <taxon>Poales</taxon>
        <taxon>Poaceae</taxon>
        <taxon>BOP clade</taxon>
        <taxon>Oryzoideae</taxon>
        <taxon>Oryzeae</taxon>
        <taxon>Oryzinae</taxon>
        <taxon>Oryza</taxon>
        <taxon>Oryza meyeriana</taxon>
    </lineage>
</organism>
<feature type="region of interest" description="Disordered" evidence="1">
    <location>
        <begin position="1"/>
        <end position="104"/>
    </location>
</feature>
<dbReference type="AlphaFoldDB" id="A0A6G1E3C9"/>
<protein>
    <submittedName>
        <fullName evidence="2">Uncharacterized protein</fullName>
    </submittedName>
</protein>
<sequence length="226" mass="23794">MTPSTQNPGSAPVWRSSTARHGVDRFLEGVGGAEGGTRCSRRRRGRPSAEQTAPGRPAPKRAAPARGGEQAALGRAAPDRSAPRAGGGKQRAASGGAGIEGVQRGVEDVTESAALWRESLGSKVTENVVATLLPSEPYFVASVRACMRVASQQGVRCPRLKQDSASREDVTVTDGQIVRTRGDGNWSTRVQVTVSPSGESPRRLATLQSSWDSRGRDAAVLRGLTR</sequence>
<gene>
    <name evidence="2" type="ORF">E2562_027475</name>
</gene>
<evidence type="ECO:0000313" key="3">
    <source>
        <dbReference type="Proteomes" id="UP000479710"/>
    </source>
</evidence>
<accession>A0A6G1E3C9</accession>
<evidence type="ECO:0000256" key="1">
    <source>
        <dbReference type="SAM" id="MobiDB-lite"/>
    </source>
</evidence>
<name>A0A6G1E3C9_9ORYZ</name>
<keyword evidence="3" id="KW-1185">Reference proteome</keyword>
<dbReference type="EMBL" id="SPHZ02000005">
    <property type="protein sequence ID" value="KAF0918924.1"/>
    <property type="molecule type" value="Genomic_DNA"/>
</dbReference>
<comment type="caution">
    <text evidence="2">The sequence shown here is derived from an EMBL/GenBank/DDBJ whole genome shotgun (WGS) entry which is preliminary data.</text>
</comment>
<reference evidence="2 3" key="1">
    <citation type="submission" date="2019-11" db="EMBL/GenBank/DDBJ databases">
        <title>Whole genome sequence of Oryza granulata.</title>
        <authorList>
            <person name="Li W."/>
        </authorList>
    </citation>
    <scope>NUCLEOTIDE SEQUENCE [LARGE SCALE GENOMIC DNA]</scope>
    <source>
        <strain evidence="3">cv. Menghai</strain>
        <tissue evidence="2">Leaf</tissue>
    </source>
</reference>
<feature type="compositionally biased region" description="Polar residues" evidence="1">
    <location>
        <begin position="1"/>
        <end position="19"/>
    </location>
</feature>
<feature type="compositionally biased region" description="Gly residues" evidence="1">
    <location>
        <begin position="85"/>
        <end position="99"/>
    </location>
</feature>
<proteinExistence type="predicted"/>
<dbReference type="Proteomes" id="UP000479710">
    <property type="component" value="Unassembled WGS sequence"/>
</dbReference>